<keyword evidence="4" id="KW-0732">Signal</keyword>
<evidence type="ECO:0000256" key="3">
    <source>
        <dbReference type="ARBA" id="ARBA00023326"/>
    </source>
</evidence>
<dbReference type="Gene3D" id="2.160.20.10">
    <property type="entry name" value="Single-stranded right-handed beta-helix, Pectin lyase-like"/>
    <property type="match status" value="1"/>
</dbReference>
<keyword evidence="2" id="KW-0119">Carbohydrate metabolism</keyword>
<organism evidence="5 6">
    <name type="scientific">Streptomyces spongiae</name>
    <dbReference type="NCBI Taxonomy" id="565072"/>
    <lineage>
        <taxon>Bacteria</taxon>
        <taxon>Bacillati</taxon>
        <taxon>Actinomycetota</taxon>
        <taxon>Actinomycetes</taxon>
        <taxon>Kitasatosporales</taxon>
        <taxon>Streptomycetaceae</taxon>
        <taxon>Streptomyces</taxon>
    </lineage>
</organism>
<dbReference type="InterPro" id="IPR006311">
    <property type="entry name" value="TAT_signal"/>
</dbReference>
<evidence type="ECO:0000313" key="6">
    <source>
        <dbReference type="Proteomes" id="UP000400924"/>
    </source>
</evidence>
<keyword evidence="3" id="KW-0624">Polysaccharide degradation</keyword>
<keyword evidence="6" id="KW-1185">Reference proteome</keyword>
<dbReference type="SUPFAM" id="SSF51126">
    <property type="entry name" value="Pectin lyase-like"/>
    <property type="match status" value="1"/>
</dbReference>
<evidence type="ECO:0000256" key="4">
    <source>
        <dbReference type="SAM" id="SignalP"/>
    </source>
</evidence>
<accession>A0A5N8XV72</accession>
<evidence type="ECO:0000256" key="1">
    <source>
        <dbReference type="ARBA" id="ARBA00022737"/>
    </source>
</evidence>
<sequence>MSTNPTRRRTLQAAGAAALAAGLTNLTATSARADEDNSAPELVTYPRPSGVATTTSFKVRVRTAPDGEWQTLDIYQPRAREINATTGSGKVYNSSMVYFDFCGSAELEVTYLKGGTTKARVRPNSYGITPELLGDTLRFTLDEPKDLVVQINDDVFDCLHVITNRVEKHAPAADDPDVLYYGPGLHTVNLLSVPSGKTVHLAGGAVLLGGIDLTDAEKVTVKGHGVLIPTSTAGGVNVERGKDIRVEGIIMLGAGVGCYDSENVHVKNGRVFTWGQWGDGFPLYCSKNITYDGCFVRSADDSHSIYAHRDTHYGDTRDVTIKNATLWADVAHPINVGTHGNTDEPEMIENLVFKNLDILDHREPQMNYQGCVSLNAGDSNLIKNVHVEDVRIEDFRWGQVLNFRVMYNTKYNTSVGRGIEDVYIKNLTYTGTHANPSLFLGYDADHAIKNVTFENLVVNGVVIADTMRKPTWYYTTDTVQWYANEHVTGLKFLTTAEAEAAASS</sequence>
<dbReference type="GO" id="GO:0000272">
    <property type="term" value="P:polysaccharide catabolic process"/>
    <property type="evidence" value="ECO:0007669"/>
    <property type="project" value="UniProtKB-KW"/>
</dbReference>
<dbReference type="RefSeq" id="WP_152776570.1">
    <property type="nucleotide sequence ID" value="NZ_VJZC01000540.1"/>
</dbReference>
<feature type="chain" id="PRO_5024449067" evidence="4">
    <location>
        <begin position="34"/>
        <end position="504"/>
    </location>
</feature>
<comment type="caution">
    <text evidence="5">The sequence shown here is derived from an EMBL/GenBank/DDBJ whole genome shotgun (WGS) entry which is preliminary data.</text>
</comment>
<dbReference type="PROSITE" id="PS51318">
    <property type="entry name" value="TAT"/>
    <property type="match status" value="1"/>
</dbReference>
<evidence type="ECO:0000313" key="5">
    <source>
        <dbReference type="EMBL" id="MPY63280.1"/>
    </source>
</evidence>
<keyword evidence="1" id="KW-0677">Repeat</keyword>
<dbReference type="AlphaFoldDB" id="A0A5N8XV72"/>
<evidence type="ECO:0000256" key="2">
    <source>
        <dbReference type="ARBA" id="ARBA00023277"/>
    </source>
</evidence>
<proteinExistence type="predicted"/>
<reference evidence="5 6" key="1">
    <citation type="submission" date="2019-07" db="EMBL/GenBank/DDBJ databases">
        <title>New species of Amycolatopsis and Streptomyces.</title>
        <authorList>
            <person name="Duangmal K."/>
            <person name="Teo W.F.A."/>
            <person name="Lipun K."/>
        </authorList>
    </citation>
    <scope>NUCLEOTIDE SEQUENCE [LARGE SCALE GENOMIC DNA]</scope>
    <source>
        <strain evidence="5 6">NBRC 106415</strain>
    </source>
</reference>
<name>A0A5N8XV72_9ACTN</name>
<gene>
    <name evidence="5" type="ORF">FNH08_40840</name>
</gene>
<feature type="signal peptide" evidence="4">
    <location>
        <begin position="1"/>
        <end position="33"/>
    </location>
</feature>
<protein>
    <submittedName>
        <fullName evidence="5">Endo-polygalacturonase</fullName>
    </submittedName>
</protein>
<dbReference type="OrthoDB" id="9795222at2"/>
<dbReference type="EMBL" id="VJZC01000540">
    <property type="protein sequence ID" value="MPY63280.1"/>
    <property type="molecule type" value="Genomic_DNA"/>
</dbReference>
<dbReference type="InterPro" id="IPR012334">
    <property type="entry name" value="Pectin_lyas_fold"/>
</dbReference>
<dbReference type="PANTHER" id="PTHR31736">
    <property type="match status" value="1"/>
</dbReference>
<dbReference type="InterPro" id="IPR011050">
    <property type="entry name" value="Pectin_lyase_fold/virulence"/>
</dbReference>
<dbReference type="Proteomes" id="UP000400924">
    <property type="component" value="Unassembled WGS sequence"/>
</dbReference>
<dbReference type="PANTHER" id="PTHR31736:SF9">
    <property type="entry name" value="ENDO-XYLOGALACTURONAN HYDROLASE A-RELATED"/>
    <property type="match status" value="1"/>
</dbReference>